<comment type="similarity">
    <text evidence="3">Belongs to the protein disulfide isomerase family.</text>
</comment>
<organism evidence="14 15">
    <name type="scientific">Apostasia shenzhenica</name>
    <dbReference type="NCBI Taxonomy" id="1088818"/>
    <lineage>
        <taxon>Eukaryota</taxon>
        <taxon>Viridiplantae</taxon>
        <taxon>Streptophyta</taxon>
        <taxon>Embryophyta</taxon>
        <taxon>Tracheophyta</taxon>
        <taxon>Spermatophyta</taxon>
        <taxon>Magnoliopsida</taxon>
        <taxon>Liliopsida</taxon>
        <taxon>Asparagales</taxon>
        <taxon>Orchidaceae</taxon>
        <taxon>Apostasioideae</taxon>
        <taxon>Apostasia</taxon>
    </lineage>
</organism>
<comment type="catalytic activity">
    <reaction evidence="1">
        <text>Catalyzes the rearrangement of -S-S- bonds in proteins.</text>
        <dbReference type="EC" id="5.3.4.1"/>
    </reaction>
</comment>
<feature type="domain" description="Thioredoxin" evidence="13">
    <location>
        <begin position="52"/>
        <end position="175"/>
    </location>
</feature>
<dbReference type="STRING" id="1088818.A0A2I0B6T7"/>
<evidence type="ECO:0000256" key="6">
    <source>
        <dbReference type="ARBA" id="ARBA00022737"/>
    </source>
</evidence>
<keyword evidence="9" id="KW-0325">Glycoprotein</keyword>
<dbReference type="PROSITE" id="PS51352">
    <property type="entry name" value="THIOREDOXIN_2"/>
    <property type="match status" value="2"/>
</dbReference>
<dbReference type="OrthoDB" id="427280at2759"/>
<evidence type="ECO:0000256" key="11">
    <source>
        <dbReference type="ARBA" id="ARBA00023284"/>
    </source>
</evidence>
<dbReference type="FunFam" id="3.40.30.10:FF:000204">
    <property type="entry name" value="Protein disulfide isomerase-like 1-6"/>
    <property type="match status" value="1"/>
</dbReference>
<feature type="domain" description="Thioredoxin" evidence="13">
    <location>
        <begin position="387"/>
        <end position="514"/>
    </location>
</feature>
<dbReference type="PANTHER" id="PTHR18929:SF189">
    <property type="entry name" value="PROTEIN DISULFIDE ISOMERASE-LIKE 1-5-RELATED"/>
    <property type="match status" value="1"/>
</dbReference>
<dbReference type="CDD" id="cd02982">
    <property type="entry name" value="PDI_b'_family"/>
    <property type="match status" value="1"/>
</dbReference>
<dbReference type="GO" id="GO:0005788">
    <property type="term" value="C:endoplasmic reticulum lumen"/>
    <property type="evidence" value="ECO:0007669"/>
    <property type="project" value="UniProtKB-SubCell"/>
</dbReference>
<dbReference type="EC" id="5.3.4.1" evidence="4"/>
<evidence type="ECO:0000313" key="15">
    <source>
        <dbReference type="Proteomes" id="UP000236161"/>
    </source>
</evidence>
<dbReference type="SUPFAM" id="SSF52833">
    <property type="entry name" value="Thioredoxin-like"/>
    <property type="match status" value="4"/>
</dbReference>
<comment type="subcellular location">
    <subcellularLocation>
        <location evidence="2">Endoplasmic reticulum lumen</location>
    </subcellularLocation>
</comment>
<protein>
    <recommendedName>
        <fullName evidence="4">protein disulfide-isomerase</fullName>
        <ecNumber evidence="4">5.3.4.1</ecNumber>
    </recommendedName>
</protein>
<evidence type="ECO:0000256" key="1">
    <source>
        <dbReference type="ARBA" id="ARBA00001182"/>
    </source>
</evidence>
<dbReference type="PANTHER" id="PTHR18929">
    <property type="entry name" value="PROTEIN DISULFIDE ISOMERASE"/>
    <property type="match status" value="1"/>
</dbReference>
<evidence type="ECO:0000256" key="2">
    <source>
        <dbReference type="ARBA" id="ARBA00004319"/>
    </source>
</evidence>
<sequence>MAVSKRSLALFLFIFLFLSSVFALSLVDDGDEDLGDLEELLSIDEEEAKRGAAQGKPSEAELLSRAQRIVVELNNENAKRVIDGNELVMVLGYAPWCQRSAELMPRFAEAATSLKEMGSLVVMAKLDADRYTKAAKLVDIKGFPTLLLFRNGTAESYTGGFTGEGILIWVRKKTGAPIIRLSSITAAEEFLKKHQMFVVGFFENFKGNEYNEFVKAAATENEIQFVETNDINVAKALYPEVGFSKHFMGLVKSEPERYESFGDKFLEGEILNFIEHHKFTLVTVLTELNNARVYASPIKLQVYIFAETDDFNPFLSLIQNVARKYKSKIMFIHVDSAEENLAKPFLTLFGLEAERPIVTAFDNSIGSKYLMDSDISLGNLEEFCSGLLQGTLSTYFKSEPKPNGNGLVKKVVGRTFDASVLESAESVLLEVYTPWCIDCEATTKQVEKLAKHFKGHGNVKFARIDASLNEHPKLQVDNYPTLLFYPAASKSNPIKLSKKSSAKELANFIKENIIPKAENTSNSEESKKDEL</sequence>
<dbReference type="Pfam" id="PF13848">
    <property type="entry name" value="Thioredoxin_6"/>
    <property type="match status" value="1"/>
</dbReference>
<evidence type="ECO:0000256" key="5">
    <source>
        <dbReference type="ARBA" id="ARBA00022729"/>
    </source>
</evidence>
<evidence type="ECO:0000256" key="12">
    <source>
        <dbReference type="SAM" id="SignalP"/>
    </source>
</evidence>
<keyword evidence="10 14" id="KW-0413">Isomerase</keyword>
<evidence type="ECO:0000256" key="10">
    <source>
        <dbReference type="ARBA" id="ARBA00023235"/>
    </source>
</evidence>
<dbReference type="CDD" id="cd02961">
    <property type="entry name" value="PDI_a_family"/>
    <property type="match status" value="1"/>
</dbReference>
<keyword evidence="7" id="KW-0256">Endoplasmic reticulum</keyword>
<dbReference type="InterPro" id="IPR036249">
    <property type="entry name" value="Thioredoxin-like_sf"/>
</dbReference>
<dbReference type="FunFam" id="3.40.30.10:FF:000042">
    <property type="entry name" value="protein disulfide-isomerase A2"/>
    <property type="match status" value="1"/>
</dbReference>
<keyword evidence="15" id="KW-1185">Reference proteome</keyword>
<reference evidence="14 15" key="1">
    <citation type="journal article" date="2017" name="Nature">
        <title>The Apostasia genome and the evolution of orchids.</title>
        <authorList>
            <person name="Zhang G.Q."/>
            <person name="Liu K.W."/>
            <person name="Li Z."/>
            <person name="Lohaus R."/>
            <person name="Hsiao Y.Y."/>
            <person name="Niu S.C."/>
            <person name="Wang J.Y."/>
            <person name="Lin Y.C."/>
            <person name="Xu Q."/>
            <person name="Chen L.J."/>
            <person name="Yoshida K."/>
            <person name="Fujiwara S."/>
            <person name="Wang Z.W."/>
            <person name="Zhang Y.Q."/>
            <person name="Mitsuda N."/>
            <person name="Wang M."/>
            <person name="Liu G.H."/>
            <person name="Pecoraro L."/>
            <person name="Huang H.X."/>
            <person name="Xiao X.J."/>
            <person name="Lin M."/>
            <person name="Wu X.Y."/>
            <person name="Wu W.L."/>
            <person name="Chen Y.Y."/>
            <person name="Chang S.B."/>
            <person name="Sakamoto S."/>
            <person name="Ohme-Takagi M."/>
            <person name="Yagi M."/>
            <person name="Zeng S.J."/>
            <person name="Shen C.Y."/>
            <person name="Yeh C.M."/>
            <person name="Luo Y.B."/>
            <person name="Tsai W.C."/>
            <person name="Van de Peer Y."/>
            <person name="Liu Z.J."/>
        </authorList>
    </citation>
    <scope>NUCLEOTIDE SEQUENCE [LARGE SCALE GENOMIC DNA]</scope>
    <source>
        <strain evidence="15">cv. Shenzhen</strain>
        <tissue evidence="14">Stem</tissue>
    </source>
</reference>
<dbReference type="GO" id="GO:0006457">
    <property type="term" value="P:protein folding"/>
    <property type="evidence" value="ECO:0007669"/>
    <property type="project" value="TreeGrafter"/>
</dbReference>
<evidence type="ECO:0000313" key="14">
    <source>
        <dbReference type="EMBL" id="PKA63481.1"/>
    </source>
</evidence>
<feature type="chain" id="PRO_5014130592" description="protein disulfide-isomerase" evidence="12">
    <location>
        <begin position="24"/>
        <end position="531"/>
    </location>
</feature>
<keyword evidence="8" id="KW-1015">Disulfide bond</keyword>
<dbReference type="Pfam" id="PF00085">
    <property type="entry name" value="Thioredoxin"/>
    <property type="match status" value="2"/>
</dbReference>
<evidence type="ECO:0000256" key="9">
    <source>
        <dbReference type="ARBA" id="ARBA00023180"/>
    </source>
</evidence>
<dbReference type="FunFam" id="3.40.30.10:FF:000134">
    <property type="entry name" value="Protein disulfide-isomerase"/>
    <property type="match status" value="1"/>
</dbReference>
<keyword evidence="11" id="KW-0676">Redox-active center</keyword>
<dbReference type="GO" id="GO:0034976">
    <property type="term" value="P:response to endoplasmic reticulum stress"/>
    <property type="evidence" value="ECO:0007669"/>
    <property type="project" value="TreeGrafter"/>
</dbReference>
<evidence type="ECO:0000256" key="4">
    <source>
        <dbReference type="ARBA" id="ARBA00012723"/>
    </source>
</evidence>
<keyword evidence="6" id="KW-0677">Repeat</keyword>
<dbReference type="InterPro" id="IPR013766">
    <property type="entry name" value="Thioredoxin_domain"/>
</dbReference>
<dbReference type="GO" id="GO:0003756">
    <property type="term" value="F:protein disulfide isomerase activity"/>
    <property type="evidence" value="ECO:0007669"/>
    <property type="project" value="UniProtKB-EC"/>
</dbReference>
<dbReference type="AlphaFoldDB" id="A0A2I0B6T7"/>
<dbReference type="CDD" id="cd02995">
    <property type="entry name" value="PDI_a_PDI_a'_C"/>
    <property type="match status" value="1"/>
</dbReference>
<dbReference type="FunFam" id="3.40.30.10:FF:000201">
    <property type="entry name" value="Protein disulfide isomerase-like 1-5"/>
    <property type="match status" value="1"/>
</dbReference>
<proteinExistence type="inferred from homology"/>
<accession>A0A2I0B6T7</accession>
<evidence type="ECO:0000256" key="3">
    <source>
        <dbReference type="ARBA" id="ARBA00006347"/>
    </source>
</evidence>
<dbReference type="Gene3D" id="3.40.30.10">
    <property type="entry name" value="Glutaredoxin"/>
    <property type="match status" value="4"/>
</dbReference>
<dbReference type="CDD" id="cd02981">
    <property type="entry name" value="PDI_b_family"/>
    <property type="match status" value="1"/>
</dbReference>
<evidence type="ECO:0000256" key="7">
    <source>
        <dbReference type="ARBA" id="ARBA00022824"/>
    </source>
</evidence>
<evidence type="ECO:0000259" key="13">
    <source>
        <dbReference type="PROSITE" id="PS51352"/>
    </source>
</evidence>
<dbReference type="Proteomes" id="UP000236161">
    <property type="component" value="Unassembled WGS sequence"/>
</dbReference>
<feature type="signal peptide" evidence="12">
    <location>
        <begin position="1"/>
        <end position="23"/>
    </location>
</feature>
<name>A0A2I0B6T7_9ASPA</name>
<gene>
    <name evidence="14" type="primary">PDIL1-5</name>
    <name evidence="14" type="ORF">AXF42_Ash005376</name>
</gene>
<keyword evidence="5 12" id="KW-0732">Signal</keyword>
<dbReference type="EMBL" id="KZ451908">
    <property type="protein sequence ID" value="PKA63481.1"/>
    <property type="molecule type" value="Genomic_DNA"/>
</dbReference>
<evidence type="ECO:0000256" key="8">
    <source>
        <dbReference type="ARBA" id="ARBA00023157"/>
    </source>
</evidence>